<evidence type="ECO:0000313" key="2">
    <source>
        <dbReference type="Proteomes" id="UP000516444"/>
    </source>
</evidence>
<accession>A0A7G1NWU9</accession>
<proteinExistence type="predicted"/>
<reference evidence="1 2" key="1">
    <citation type="journal article" date="2014" name="Int. J. Syst. Evol. Microbiol.">
        <title>Complete genome sequence of Corynebacterium casei LMG S-19264T (=DSM 44701T), isolated from a smear-ripened cheese.</title>
        <authorList>
            <consortium name="US DOE Joint Genome Institute (JGI-PGF)"/>
            <person name="Walter F."/>
            <person name="Albersmeier A."/>
            <person name="Kalinowski J."/>
            <person name="Ruckert C."/>
        </authorList>
    </citation>
    <scope>NUCLEOTIDE SEQUENCE [LARGE SCALE GENOMIC DNA]</scope>
    <source>
        <strain evidence="1 2">JCM 4677</strain>
    </source>
</reference>
<dbReference type="EMBL" id="AP023440">
    <property type="protein sequence ID" value="BCL27608.1"/>
    <property type="molecule type" value="Genomic_DNA"/>
</dbReference>
<gene>
    <name evidence="1" type="ORF">GCM10017557_24670</name>
</gene>
<dbReference type="KEGG" id="sgm:GCM10017557_24670"/>
<protein>
    <submittedName>
        <fullName evidence="1">Uncharacterized protein</fullName>
    </submittedName>
</protein>
<evidence type="ECO:0000313" key="1">
    <source>
        <dbReference type="EMBL" id="BCL27608.1"/>
    </source>
</evidence>
<organism evidence="1 2">
    <name type="scientific">Streptomyces aurantiacus</name>
    <dbReference type="NCBI Taxonomy" id="47760"/>
    <lineage>
        <taxon>Bacteria</taxon>
        <taxon>Bacillati</taxon>
        <taxon>Actinomycetota</taxon>
        <taxon>Actinomycetes</taxon>
        <taxon>Kitasatosporales</taxon>
        <taxon>Streptomycetaceae</taxon>
        <taxon>Streptomyces</taxon>
        <taxon>Streptomyces aurantiacus group</taxon>
    </lineage>
</organism>
<name>A0A7G1NWU9_9ACTN</name>
<dbReference type="AlphaFoldDB" id="A0A7G1NWU9"/>
<keyword evidence="2" id="KW-1185">Reference proteome</keyword>
<dbReference type="Proteomes" id="UP000516444">
    <property type="component" value="Chromosome"/>
</dbReference>
<sequence>MRGARGRTSPGRVGRNPEIIGLYAGMTSAVEEICADYDEAELALLADFLRRTSTAGRGATDELAER</sequence>